<feature type="region of interest" description="Disordered" evidence="1">
    <location>
        <begin position="1"/>
        <end position="44"/>
    </location>
</feature>
<dbReference type="EMBL" id="KN121936">
    <property type="protein sequence ID" value="KFO34552.1"/>
    <property type="molecule type" value="Genomic_DNA"/>
</dbReference>
<evidence type="ECO:0000313" key="2">
    <source>
        <dbReference type="EMBL" id="KFO34552.1"/>
    </source>
</evidence>
<proteinExistence type="predicted"/>
<accession>A0A091DTX6</accession>
<evidence type="ECO:0000313" key="3">
    <source>
        <dbReference type="Proteomes" id="UP000028990"/>
    </source>
</evidence>
<gene>
    <name evidence="2" type="ORF">H920_04059</name>
</gene>
<protein>
    <submittedName>
        <fullName evidence="2">Uncharacterized protein</fullName>
    </submittedName>
</protein>
<organism evidence="2 3">
    <name type="scientific">Fukomys damarensis</name>
    <name type="common">Damaraland mole rat</name>
    <name type="synonym">Cryptomys damarensis</name>
    <dbReference type="NCBI Taxonomy" id="885580"/>
    <lineage>
        <taxon>Eukaryota</taxon>
        <taxon>Metazoa</taxon>
        <taxon>Chordata</taxon>
        <taxon>Craniata</taxon>
        <taxon>Vertebrata</taxon>
        <taxon>Euteleostomi</taxon>
        <taxon>Mammalia</taxon>
        <taxon>Eutheria</taxon>
        <taxon>Euarchontoglires</taxon>
        <taxon>Glires</taxon>
        <taxon>Rodentia</taxon>
        <taxon>Hystricomorpha</taxon>
        <taxon>Bathyergidae</taxon>
        <taxon>Fukomys</taxon>
    </lineage>
</organism>
<keyword evidence="3" id="KW-1185">Reference proteome</keyword>
<name>A0A091DTX6_FUKDA</name>
<reference evidence="2 3" key="1">
    <citation type="submission" date="2013-11" db="EMBL/GenBank/DDBJ databases">
        <title>The Damaraland mole rat (Fukomys damarensis) genome and evolution of African mole rats.</title>
        <authorList>
            <person name="Gladyshev V.N."/>
            <person name="Fang X."/>
        </authorList>
    </citation>
    <scope>NUCLEOTIDE SEQUENCE [LARGE SCALE GENOMIC DNA]</scope>
    <source>
        <tissue evidence="2">Liver</tissue>
    </source>
</reference>
<dbReference type="AlphaFoldDB" id="A0A091DTX6"/>
<sequence length="132" mass="14139">MASRAPLAVGGTDSAEEPGIEAATGPNPEPHGRAAWEPGEALGRTASRYPQPGCLLFHTLKICIQSPLEESRGETWVESICCLQTTWSEALKHKEPEPEATALPLSNPGTVQPLTSNVVVSQMLDDDRDAHQ</sequence>
<evidence type="ECO:0000256" key="1">
    <source>
        <dbReference type="SAM" id="MobiDB-lite"/>
    </source>
</evidence>
<dbReference type="Proteomes" id="UP000028990">
    <property type="component" value="Unassembled WGS sequence"/>
</dbReference>